<feature type="transmembrane region" description="Helical" evidence="1">
    <location>
        <begin position="6"/>
        <end position="24"/>
    </location>
</feature>
<protein>
    <submittedName>
        <fullName evidence="2">Uncharacterized protein</fullName>
    </submittedName>
</protein>
<reference evidence="2" key="1">
    <citation type="submission" date="2021-04" db="EMBL/GenBank/DDBJ databases">
        <title>Difference and commonality of drug resistance evolution in various bacteria. and drug sensitivity profiles.</title>
        <authorList>
            <person name="Maeda T."/>
            <person name="Shibai A."/>
            <person name="Kawada K."/>
            <person name="Kotani H."/>
            <person name="Tarusawa Y."/>
            <person name="Tanabe K."/>
            <person name="Furusawa C."/>
        </authorList>
    </citation>
    <scope>NUCLEOTIDE SEQUENCE</scope>
    <source>
        <strain evidence="2">JCM 8580</strain>
    </source>
</reference>
<evidence type="ECO:0000256" key="1">
    <source>
        <dbReference type="SAM" id="Phobius"/>
    </source>
</evidence>
<accession>A0AA86IP38</accession>
<keyword evidence="1" id="KW-1133">Transmembrane helix</keyword>
<dbReference type="EMBL" id="AP024590">
    <property type="protein sequence ID" value="BCU54950.1"/>
    <property type="molecule type" value="Genomic_DNA"/>
</dbReference>
<name>A0AA86IP38_9ENTR</name>
<dbReference type="AlphaFoldDB" id="A0AA86IP38"/>
<sequence length="426" mass="48236">MAANLLIILFFTFATLIANSRLKIFSFKPTFLGALFLLSLFVQIVPGTVLVAFFDYPMSFGVDTLITEESKLETFQYTFLSISILLLIISVASYICHFDIEIGKLNTSHFRIKLITFFSLLVIFLKIMSVGNIPFLLALKGDFDGAALAKAQILKNEVGLGGLFIGYIFVYFPYISLVCSYIHKKKHILGTLLFRINVLLIVIYSIYDMQKSKLIVVVFILFILYLKSVKSINYLLVTIIPTFSIVILCAFFMLLHNIPLGEVFDSVLARLFIGQTEGSFMIYQALTPNIERIAYGMPFGGLYGIYAMDPAAEIITIFFPTAGDAWVNSNSYFQAHAWSIFGDISLLIAPLVVALNIMGLYFLKEIFSRVDRTFASSVYIVSILTLPIVNDFSYFLFFKSWLCMIVLMMFYIMTIKVIELSCKFKN</sequence>
<feature type="transmembrane region" description="Helical" evidence="1">
    <location>
        <begin position="340"/>
        <end position="363"/>
    </location>
</feature>
<feature type="transmembrane region" description="Helical" evidence="1">
    <location>
        <begin position="234"/>
        <end position="255"/>
    </location>
</feature>
<dbReference type="RefSeq" id="WP_140419592.1">
    <property type="nucleotide sequence ID" value="NZ_AP024590.1"/>
</dbReference>
<gene>
    <name evidence="2" type="ORF">ENKO_15440</name>
</gene>
<feature type="transmembrane region" description="Helical" evidence="1">
    <location>
        <begin position="395"/>
        <end position="418"/>
    </location>
</feature>
<feature type="transmembrane region" description="Helical" evidence="1">
    <location>
        <begin position="159"/>
        <end position="181"/>
    </location>
</feature>
<keyword evidence="1" id="KW-0472">Membrane</keyword>
<feature type="transmembrane region" description="Helical" evidence="1">
    <location>
        <begin position="370"/>
        <end position="389"/>
    </location>
</feature>
<evidence type="ECO:0000313" key="2">
    <source>
        <dbReference type="EMBL" id="BCU54950.1"/>
    </source>
</evidence>
<organism evidence="2 3">
    <name type="scientific">Enterobacter kobei</name>
    <dbReference type="NCBI Taxonomy" id="208224"/>
    <lineage>
        <taxon>Bacteria</taxon>
        <taxon>Pseudomonadati</taxon>
        <taxon>Pseudomonadota</taxon>
        <taxon>Gammaproteobacteria</taxon>
        <taxon>Enterobacterales</taxon>
        <taxon>Enterobacteriaceae</taxon>
        <taxon>Enterobacter</taxon>
        <taxon>Enterobacter cloacae complex</taxon>
    </lineage>
</organism>
<evidence type="ECO:0000313" key="3">
    <source>
        <dbReference type="Proteomes" id="UP000682928"/>
    </source>
</evidence>
<feature type="transmembrane region" description="Helical" evidence="1">
    <location>
        <begin position="213"/>
        <end position="229"/>
    </location>
</feature>
<feature type="transmembrane region" description="Helical" evidence="1">
    <location>
        <begin position="117"/>
        <end position="139"/>
    </location>
</feature>
<dbReference type="Proteomes" id="UP000682928">
    <property type="component" value="Chromosome"/>
</dbReference>
<keyword evidence="1" id="KW-0812">Transmembrane</keyword>
<feature type="transmembrane region" description="Helical" evidence="1">
    <location>
        <begin position="74"/>
        <end position="96"/>
    </location>
</feature>
<feature type="transmembrane region" description="Helical" evidence="1">
    <location>
        <begin position="31"/>
        <end position="54"/>
    </location>
</feature>
<feature type="transmembrane region" description="Helical" evidence="1">
    <location>
        <begin position="188"/>
        <end position="207"/>
    </location>
</feature>
<proteinExistence type="predicted"/>